<dbReference type="PANTHER" id="PTHR31589:SF57">
    <property type="entry name" value="OS06G0474500 PROTEIN"/>
    <property type="match status" value="1"/>
</dbReference>
<evidence type="ECO:0000313" key="4">
    <source>
        <dbReference type="RefSeq" id="XP_071902561.1"/>
    </source>
</evidence>
<dbReference type="Gene3D" id="3.90.1320.10">
    <property type="entry name" value="Outer-capsid protein sigma 3, large lobe"/>
    <property type="match status" value="1"/>
</dbReference>
<protein>
    <submittedName>
        <fullName evidence="4">Protein neprosin-like</fullName>
    </submittedName>
</protein>
<evidence type="ECO:0000313" key="3">
    <source>
        <dbReference type="Proteomes" id="UP001652660"/>
    </source>
</evidence>
<dbReference type="InterPro" id="IPR025521">
    <property type="entry name" value="Neprosin_propep"/>
</dbReference>
<dbReference type="PROSITE" id="PS52045">
    <property type="entry name" value="NEPROSIN_PEP_CD"/>
    <property type="match status" value="1"/>
</dbReference>
<keyword evidence="3" id="KW-1185">Reference proteome</keyword>
<organism evidence="3 4">
    <name type="scientific">Coffea arabica</name>
    <name type="common">Arabian coffee</name>
    <dbReference type="NCBI Taxonomy" id="13443"/>
    <lineage>
        <taxon>Eukaryota</taxon>
        <taxon>Viridiplantae</taxon>
        <taxon>Streptophyta</taxon>
        <taxon>Embryophyta</taxon>
        <taxon>Tracheophyta</taxon>
        <taxon>Spermatophyta</taxon>
        <taxon>Magnoliopsida</taxon>
        <taxon>eudicotyledons</taxon>
        <taxon>Gunneridae</taxon>
        <taxon>Pentapetalae</taxon>
        <taxon>asterids</taxon>
        <taxon>lamiids</taxon>
        <taxon>Gentianales</taxon>
        <taxon>Rubiaceae</taxon>
        <taxon>Ixoroideae</taxon>
        <taxon>Gardenieae complex</taxon>
        <taxon>Bertiereae - Coffeeae clade</taxon>
        <taxon>Coffeeae</taxon>
        <taxon>Coffea</taxon>
    </lineage>
</organism>
<sequence length="406" mass="45024">MASARCYKTVRIIFTLVVLIASSISSAFSMPNDILDSSDNHLLRNQTIHLSQRVQKSKRIRRYLRRINKLAIKTIEWFSGLLISICLTSLTQSPDGDLIDCVPSHLQPAFDHPLLKGLKPLRPTNHGWRKSIQLWTDSGESCPDGTVPIRRTTMKDVLRAGSLHKFGRKSFSKQNTKISSNDQLRPVGDVTGDCYSGARLYIHVWKANETDQYDFRLSQVWMASGNSTSNDLNTVEAGWQVNPKLFGDNSPRFFTYWTADSYGTTGCYNLLCSGFVQTNNRISLGAAISPRFSQNGRELDIGIPMIIAKDAKHGHWWLEIGPGIVVGYWPSLLFSRLHSHANMVQFGGIMVKARSMGLNAPAQITAGDISVGGVGKATNTQDLEAAEALDKLVPLCSVGIFARQHM</sequence>
<dbReference type="InterPro" id="IPR053168">
    <property type="entry name" value="Glutamic_endopeptidase"/>
</dbReference>
<dbReference type="Pfam" id="PF14365">
    <property type="entry name" value="Neprosin_AP"/>
    <property type="match status" value="1"/>
</dbReference>
<dbReference type="RefSeq" id="XP_071902561.1">
    <property type="nucleotide sequence ID" value="XM_072046460.1"/>
</dbReference>
<reference evidence="4" key="1">
    <citation type="submission" date="2025-08" db="UniProtKB">
        <authorList>
            <consortium name="RefSeq"/>
        </authorList>
    </citation>
    <scope>IDENTIFICATION</scope>
    <source>
        <tissue evidence="4">Leaves</tissue>
    </source>
</reference>
<dbReference type="GeneID" id="113741983"/>
<feature type="chain" id="PRO_5046253678" evidence="1">
    <location>
        <begin position="30"/>
        <end position="406"/>
    </location>
</feature>
<feature type="signal peptide" evidence="1">
    <location>
        <begin position="1"/>
        <end position="29"/>
    </location>
</feature>
<dbReference type="Proteomes" id="UP001652660">
    <property type="component" value="Chromosome 4e"/>
</dbReference>
<accession>A0ABM4U5J7</accession>
<dbReference type="PANTHER" id="PTHR31589">
    <property type="entry name" value="PROTEIN, PUTATIVE (DUF239)-RELATED-RELATED"/>
    <property type="match status" value="1"/>
</dbReference>
<evidence type="ECO:0000256" key="1">
    <source>
        <dbReference type="SAM" id="SignalP"/>
    </source>
</evidence>
<name>A0ABM4U5J7_COFAR</name>
<gene>
    <name evidence="4" type="primary">LOC113741983</name>
</gene>
<dbReference type="InterPro" id="IPR004314">
    <property type="entry name" value="Neprosin"/>
</dbReference>
<dbReference type="Pfam" id="PF03080">
    <property type="entry name" value="Neprosin"/>
    <property type="match status" value="1"/>
</dbReference>
<proteinExistence type="predicted"/>
<keyword evidence="1" id="KW-0732">Signal</keyword>
<evidence type="ECO:0000259" key="2">
    <source>
        <dbReference type="PROSITE" id="PS52045"/>
    </source>
</evidence>
<feature type="domain" description="Neprosin PEP catalytic" evidence="2">
    <location>
        <begin position="177"/>
        <end position="406"/>
    </location>
</feature>